<keyword evidence="5 7" id="KW-0040">ANK repeat</keyword>
<reference evidence="10" key="1">
    <citation type="submission" date="2025-08" db="UniProtKB">
        <authorList>
            <consortium name="RefSeq"/>
        </authorList>
    </citation>
    <scope>IDENTIFICATION</scope>
</reference>
<evidence type="ECO:0000313" key="10">
    <source>
        <dbReference type="RefSeq" id="XP_010924433.1"/>
    </source>
</evidence>
<dbReference type="Pfam" id="PF12796">
    <property type="entry name" value="Ank_2"/>
    <property type="match status" value="3"/>
</dbReference>
<evidence type="ECO:0000256" key="5">
    <source>
        <dbReference type="ARBA" id="ARBA00023043"/>
    </source>
</evidence>
<evidence type="ECO:0000256" key="4">
    <source>
        <dbReference type="ARBA" id="ARBA00022989"/>
    </source>
</evidence>
<feature type="domain" description="PGG" evidence="8">
    <location>
        <begin position="410"/>
        <end position="459"/>
    </location>
</feature>
<evidence type="ECO:0000259" key="8">
    <source>
        <dbReference type="Pfam" id="PF13962"/>
    </source>
</evidence>
<dbReference type="SMART" id="SM00248">
    <property type="entry name" value="ANK"/>
    <property type="match status" value="9"/>
</dbReference>
<keyword evidence="4" id="KW-1133">Transmembrane helix</keyword>
<dbReference type="FunCoup" id="A0A6I9RCQ2">
    <property type="interactions" value="378"/>
</dbReference>
<sequence>MDRILLAAATSGNVTDLNRLVRYGPNILLGETPLRNTALHIAVIYEHEQFAKELCSSSPSLLLKQNSNGETPLHIAARAGHHSLATFFIHVASHMPRDIESGNPLKQMMMTKDKDGNTALHHALRQRHSSLALEVLRAEPEQSELMNNDSESPMFIAAYRGLVDAVRALMQAPSSNYGGPEDNTALHAATFSDHSSIAEILLRERPELAKVPNNGGYVPLINAIEDNRLEMVQLHLRFDPSVAYIMHENGSAFHSAARIGNARIAEELIRHCPDVGFAVDGNGRNALHVAILEEEVDFVKYILKTPALHGLLNQPDKEKYTPLHSAAERCNPEILRAMLANERVDRAALKGIGSALDVFAFLEPAKTLKWNEVYTQLVRAIPGERGSLTWHNARKRLTEKANSQIRSLTERYTQNTTVTAILIATVTFAAAFTMPGGFNNNGGPDEGLPILAGKAAFNVNLKKEATEKDPFCVNFHTGVSAMCEGFMCCSRTTNDTGPSDEV</sequence>
<gene>
    <name evidence="10" type="primary">LOC105047273</name>
</gene>
<comment type="subcellular location">
    <subcellularLocation>
        <location evidence="1">Membrane</location>
        <topology evidence="1">Multi-pass membrane protein</topology>
    </subcellularLocation>
</comment>
<dbReference type="SUPFAM" id="SSF48403">
    <property type="entry name" value="Ankyrin repeat"/>
    <property type="match status" value="1"/>
</dbReference>
<dbReference type="KEGG" id="egu:105047273"/>
<dbReference type="PANTHER" id="PTHR24186:SF50">
    <property type="entry name" value="ANKYRIN REPEAT-CONTAINING PROTEIN ITN1-LIKE ISOFORM X1"/>
    <property type="match status" value="1"/>
</dbReference>
<dbReference type="PROSITE" id="PS50297">
    <property type="entry name" value="ANK_REP_REGION"/>
    <property type="match status" value="1"/>
</dbReference>
<dbReference type="PANTHER" id="PTHR24186">
    <property type="entry name" value="PROTEIN PHOSPHATASE 1 REGULATORY SUBUNIT"/>
    <property type="match status" value="1"/>
</dbReference>
<keyword evidence="9" id="KW-1185">Reference proteome</keyword>
<dbReference type="InterPro" id="IPR026961">
    <property type="entry name" value="PGG_dom"/>
</dbReference>
<dbReference type="OrthoDB" id="303876at2759"/>
<evidence type="ECO:0000256" key="2">
    <source>
        <dbReference type="ARBA" id="ARBA00022692"/>
    </source>
</evidence>
<evidence type="ECO:0000256" key="7">
    <source>
        <dbReference type="PROSITE-ProRule" id="PRU00023"/>
    </source>
</evidence>
<dbReference type="InterPro" id="IPR036770">
    <property type="entry name" value="Ankyrin_rpt-contain_sf"/>
</dbReference>
<dbReference type="InterPro" id="IPR002110">
    <property type="entry name" value="Ankyrin_rpt"/>
</dbReference>
<protein>
    <submittedName>
        <fullName evidence="10">Ankyrin repeat-containing protein At5g02620-like</fullName>
    </submittedName>
</protein>
<dbReference type="GeneID" id="105047273"/>
<dbReference type="Proteomes" id="UP000504607">
    <property type="component" value="Chromosome 6"/>
</dbReference>
<evidence type="ECO:0000313" key="9">
    <source>
        <dbReference type="Proteomes" id="UP000504607"/>
    </source>
</evidence>
<proteinExistence type="predicted"/>
<accession>A0A6I9RCQ2</accession>
<dbReference type="PROSITE" id="PS50088">
    <property type="entry name" value="ANK_REPEAT"/>
    <property type="match status" value="1"/>
</dbReference>
<dbReference type="AlphaFoldDB" id="A0A6I9RCQ2"/>
<dbReference type="GO" id="GO:0005886">
    <property type="term" value="C:plasma membrane"/>
    <property type="evidence" value="ECO:0007669"/>
    <property type="project" value="TreeGrafter"/>
</dbReference>
<evidence type="ECO:0000256" key="6">
    <source>
        <dbReference type="ARBA" id="ARBA00023136"/>
    </source>
</evidence>
<organism evidence="9 10">
    <name type="scientific">Elaeis guineensis var. tenera</name>
    <name type="common">Oil palm</name>
    <dbReference type="NCBI Taxonomy" id="51953"/>
    <lineage>
        <taxon>Eukaryota</taxon>
        <taxon>Viridiplantae</taxon>
        <taxon>Streptophyta</taxon>
        <taxon>Embryophyta</taxon>
        <taxon>Tracheophyta</taxon>
        <taxon>Spermatophyta</taxon>
        <taxon>Magnoliopsida</taxon>
        <taxon>Liliopsida</taxon>
        <taxon>Arecaceae</taxon>
        <taxon>Arecoideae</taxon>
        <taxon>Cocoseae</taxon>
        <taxon>Elaeidinae</taxon>
        <taxon>Elaeis</taxon>
    </lineage>
</organism>
<keyword evidence="6" id="KW-0472">Membrane</keyword>
<dbReference type="Pfam" id="PF13962">
    <property type="entry name" value="PGG"/>
    <property type="match status" value="1"/>
</dbReference>
<name>A0A6I9RCQ2_ELAGV</name>
<evidence type="ECO:0000256" key="1">
    <source>
        <dbReference type="ARBA" id="ARBA00004141"/>
    </source>
</evidence>
<feature type="repeat" description="ANK" evidence="7">
    <location>
        <begin position="68"/>
        <end position="89"/>
    </location>
</feature>
<dbReference type="InParanoid" id="A0A6I9RCQ2"/>
<dbReference type="RefSeq" id="XP_010924433.1">
    <property type="nucleotide sequence ID" value="XM_010926131.1"/>
</dbReference>
<keyword evidence="2" id="KW-0812">Transmembrane</keyword>
<dbReference type="Gene3D" id="1.25.40.20">
    <property type="entry name" value="Ankyrin repeat-containing domain"/>
    <property type="match status" value="1"/>
</dbReference>
<keyword evidence="3" id="KW-0677">Repeat</keyword>
<evidence type="ECO:0000256" key="3">
    <source>
        <dbReference type="ARBA" id="ARBA00022737"/>
    </source>
</evidence>